<dbReference type="RefSeq" id="XP_001838634.2">
    <property type="nucleotide sequence ID" value="XM_001838582.2"/>
</dbReference>
<dbReference type="InterPro" id="IPR057678">
    <property type="entry name" value="DUF7918"/>
</dbReference>
<name>A8P3Y3_COPC7</name>
<dbReference type="Proteomes" id="UP000001861">
    <property type="component" value="Unassembled WGS sequence"/>
</dbReference>
<evidence type="ECO:0000313" key="4">
    <source>
        <dbReference type="Proteomes" id="UP000001861"/>
    </source>
</evidence>
<sequence>MPEALVGIKCSVIMDVGRELPEYKTEMKWDSLSSIPLVTCYIPSEAGKTFQVKVEAPALHYQHWAFDLSLDDSSVVVPQSAMPASYGNVAVLSEDLVGPTSSRTFQFSNIQRTVEDRYLLQMMIPRNVSNRLGEIELRICSVDGFAMASSRESRAHRWSNAQSVGRIHERAKKAMDHCIDFGEPRFFRPGLWAIPFGKRHQATVIFKYRTIDLLVADNIAPRSVLPLPKHGIKYTPRTMMSCGTRPPRYNRASVSGGKRKLEIVEIELDSEGEELVFSETEEEIQLKARLAEIMAQKRSRRKRIKREPDDSTLPSTSLSREILDLTHLSD</sequence>
<dbReference type="OMA" id="GSIRITM"/>
<proteinExistence type="predicted"/>
<keyword evidence="4" id="KW-1185">Reference proteome</keyword>
<dbReference type="Pfam" id="PF25534">
    <property type="entry name" value="DUF7918"/>
    <property type="match status" value="1"/>
</dbReference>
<dbReference type="VEuPathDB" id="FungiDB:CC1G_07825"/>
<dbReference type="AlphaFoldDB" id="A8P3Y3"/>
<feature type="domain" description="DUF7918" evidence="2">
    <location>
        <begin position="7"/>
        <end position="223"/>
    </location>
</feature>
<evidence type="ECO:0000313" key="3">
    <source>
        <dbReference type="EMBL" id="EAU83143.2"/>
    </source>
</evidence>
<dbReference type="OrthoDB" id="3364132at2759"/>
<dbReference type="GeneID" id="6015227"/>
<dbReference type="KEGG" id="cci:CC1G_07825"/>
<dbReference type="PANTHER" id="PTHR36223:SF1">
    <property type="entry name" value="TRANSCRIPTION ELONGATION FACTOR EAF N-TERMINAL DOMAIN-CONTAINING PROTEIN"/>
    <property type="match status" value="1"/>
</dbReference>
<dbReference type="PANTHER" id="PTHR36223">
    <property type="entry name" value="BETA-LACTAMASE-TYPE TRANSPEPTIDASE FOLD DOMAIN CONTAINING PROTEIN"/>
    <property type="match status" value="1"/>
</dbReference>
<accession>A8P3Y3</accession>
<dbReference type="HOGENOM" id="CLU_060356_0_0_1"/>
<feature type="region of interest" description="Disordered" evidence="1">
    <location>
        <begin position="298"/>
        <end position="318"/>
    </location>
</feature>
<dbReference type="STRING" id="240176.A8P3Y3"/>
<dbReference type="EMBL" id="AACS02000004">
    <property type="protein sequence ID" value="EAU83143.2"/>
    <property type="molecule type" value="Genomic_DNA"/>
</dbReference>
<dbReference type="InParanoid" id="A8P3Y3"/>
<protein>
    <recommendedName>
        <fullName evidence="2">DUF7918 domain-containing protein</fullName>
    </recommendedName>
</protein>
<organism evidence="3 4">
    <name type="scientific">Coprinopsis cinerea (strain Okayama-7 / 130 / ATCC MYA-4618 / FGSC 9003)</name>
    <name type="common">Inky cap fungus</name>
    <name type="synonym">Hormographiella aspergillata</name>
    <dbReference type="NCBI Taxonomy" id="240176"/>
    <lineage>
        <taxon>Eukaryota</taxon>
        <taxon>Fungi</taxon>
        <taxon>Dikarya</taxon>
        <taxon>Basidiomycota</taxon>
        <taxon>Agaricomycotina</taxon>
        <taxon>Agaricomycetes</taxon>
        <taxon>Agaricomycetidae</taxon>
        <taxon>Agaricales</taxon>
        <taxon>Agaricineae</taxon>
        <taxon>Psathyrellaceae</taxon>
        <taxon>Coprinopsis</taxon>
    </lineage>
</organism>
<gene>
    <name evidence="3" type="ORF">CC1G_07825</name>
</gene>
<evidence type="ECO:0000256" key="1">
    <source>
        <dbReference type="SAM" id="MobiDB-lite"/>
    </source>
</evidence>
<reference evidence="3 4" key="1">
    <citation type="journal article" date="2010" name="Proc. Natl. Acad. Sci. U.S.A.">
        <title>Insights into evolution of multicellular fungi from the assembled chromosomes of the mushroom Coprinopsis cinerea (Coprinus cinereus).</title>
        <authorList>
            <person name="Stajich J.E."/>
            <person name="Wilke S.K."/>
            <person name="Ahren D."/>
            <person name="Au C.H."/>
            <person name="Birren B.W."/>
            <person name="Borodovsky M."/>
            <person name="Burns C."/>
            <person name="Canback B."/>
            <person name="Casselton L.A."/>
            <person name="Cheng C.K."/>
            <person name="Deng J."/>
            <person name="Dietrich F.S."/>
            <person name="Fargo D.C."/>
            <person name="Farman M.L."/>
            <person name="Gathman A.C."/>
            <person name="Goldberg J."/>
            <person name="Guigo R."/>
            <person name="Hoegger P.J."/>
            <person name="Hooker J.B."/>
            <person name="Huggins A."/>
            <person name="James T.Y."/>
            <person name="Kamada T."/>
            <person name="Kilaru S."/>
            <person name="Kodira C."/>
            <person name="Kues U."/>
            <person name="Kupfer D."/>
            <person name="Kwan H.S."/>
            <person name="Lomsadze A."/>
            <person name="Li W."/>
            <person name="Lilly W.W."/>
            <person name="Ma L.J."/>
            <person name="Mackey A.J."/>
            <person name="Manning G."/>
            <person name="Martin F."/>
            <person name="Muraguchi H."/>
            <person name="Natvig D.O."/>
            <person name="Palmerini H."/>
            <person name="Ramesh M.A."/>
            <person name="Rehmeyer C.J."/>
            <person name="Roe B.A."/>
            <person name="Shenoy N."/>
            <person name="Stanke M."/>
            <person name="Ter-Hovhannisyan V."/>
            <person name="Tunlid A."/>
            <person name="Velagapudi R."/>
            <person name="Vision T.J."/>
            <person name="Zeng Q."/>
            <person name="Zolan M.E."/>
            <person name="Pukkila P.J."/>
        </authorList>
    </citation>
    <scope>NUCLEOTIDE SEQUENCE [LARGE SCALE GENOMIC DNA]</scope>
    <source>
        <strain evidence="4">Okayama-7 / 130 / ATCC MYA-4618 / FGSC 9003</strain>
    </source>
</reference>
<comment type="caution">
    <text evidence="3">The sequence shown here is derived from an EMBL/GenBank/DDBJ whole genome shotgun (WGS) entry which is preliminary data.</text>
</comment>
<evidence type="ECO:0000259" key="2">
    <source>
        <dbReference type="Pfam" id="PF25534"/>
    </source>
</evidence>